<dbReference type="AlphaFoldDB" id="A0A0F9PNL7"/>
<evidence type="ECO:0000313" key="1">
    <source>
        <dbReference type="EMBL" id="KKN26207.1"/>
    </source>
</evidence>
<comment type="caution">
    <text evidence="1">The sequence shown here is derived from an EMBL/GenBank/DDBJ whole genome shotgun (WGS) entry which is preliminary data.</text>
</comment>
<gene>
    <name evidence="1" type="ORF">LCGC14_0876950</name>
</gene>
<protein>
    <submittedName>
        <fullName evidence="1">Uncharacterized protein</fullName>
    </submittedName>
</protein>
<dbReference type="EMBL" id="LAZR01002738">
    <property type="protein sequence ID" value="KKN26207.1"/>
    <property type="molecule type" value="Genomic_DNA"/>
</dbReference>
<sequence length="182" mass="18966">MPGRLPRLPGVVASIDTAGEGFVVVPIITPGNLVTMLISSGVNATWVFQFILPVRITFTEIVTEITTGGASGKKYGVGFYDKDKNLIIETGALDAEAVAINSTNVTSTTLEPGVYWQAQTTDDAATQARGLASAVVDVWDLANKNNTRSGTGNASSAGVLPATIGTITKSTIRFPVAILLEP</sequence>
<reference evidence="1" key="1">
    <citation type="journal article" date="2015" name="Nature">
        <title>Complex archaea that bridge the gap between prokaryotes and eukaryotes.</title>
        <authorList>
            <person name="Spang A."/>
            <person name="Saw J.H."/>
            <person name="Jorgensen S.L."/>
            <person name="Zaremba-Niedzwiedzka K."/>
            <person name="Martijn J."/>
            <person name="Lind A.E."/>
            <person name="van Eijk R."/>
            <person name="Schleper C."/>
            <person name="Guy L."/>
            <person name="Ettema T.J."/>
        </authorList>
    </citation>
    <scope>NUCLEOTIDE SEQUENCE</scope>
</reference>
<name>A0A0F9PNL7_9ZZZZ</name>
<organism evidence="1">
    <name type="scientific">marine sediment metagenome</name>
    <dbReference type="NCBI Taxonomy" id="412755"/>
    <lineage>
        <taxon>unclassified sequences</taxon>
        <taxon>metagenomes</taxon>
        <taxon>ecological metagenomes</taxon>
    </lineage>
</organism>
<accession>A0A0F9PNL7</accession>
<proteinExistence type="predicted"/>